<sequence>MLPVPPPPPPAPRPLPTTTSIRLVTMTSCPSTRGSDVEQVPPGRHGLGIADETLAWSDPRTVITRGFDDAVLPQGETNDSRSHATSAAIMLAWADKHLGLYANACNQLSVVLRRLSPPCIAAPPIHRSSRRAAPGSEIIRGTQLARICPTPLQASSLTYGTWRNTWHSDRLLYAMAVDVTALQGRESLRDILSIPTPHRARGRGSRNMLFSFEIKCQLQP</sequence>
<dbReference type="Proteomes" id="UP000245956">
    <property type="component" value="Unassembled WGS sequence"/>
</dbReference>
<comment type="caution">
    <text evidence="1">The sequence shown here is derived from an EMBL/GenBank/DDBJ whole genome shotgun (WGS) entry which is preliminary data.</text>
</comment>
<evidence type="ECO:0000313" key="1">
    <source>
        <dbReference type="EMBL" id="PWI68578.1"/>
    </source>
</evidence>
<name>A0A2U3E245_PURLI</name>
<accession>A0A2U3E245</accession>
<proteinExistence type="predicted"/>
<dbReference type="EMBL" id="LCWV01000014">
    <property type="protein sequence ID" value="PWI68578.1"/>
    <property type="molecule type" value="Genomic_DNA"/>
</dbReference>
<organism evidence="1 2">
    <name type="scientific">Purpureocillium lilacinum</name>
    <name type="common">Paecilomyces lilacinus</name>
    <dbReference type="NCBI Taxonomy" id="33203"/>
    <lineage>
        <taxon>Eukaryota</taxon>
        <taxon>Fungi</taxon>
        <taxon>Dikarya</taxon>
        <taxon>Ascomycota</taxon>
        <taxon>Pezizomycotina</taxon>
        <taxon>Sordariomycetes</taxon>
        <taxon>Hypocreomycetidae</taxon>
        <taxon>Hypocreales</taxon>
        <taxon>Ophiocordycipitaceae</taxon>
        <taxon>Purpureocillium</taxon>
    </lineage>
</organism>
<reference evidence="1 2" key="1">
    <citation type="journal article" date="2016" name="Front. Microbiol.">
        <title>Genome and transcriptome sequences reveal the specific parasitism of the nematophagous Purpureocillium lilacinum 36-1.</title>
        <authorList>
            <person name="Xie J."/>
            <person name="Li S."/>
            <person name="Mo C."/>
            <person name="Xiao X."/>
            <person name="Peng D."/>
            <person name="Wang G."/>
            <person name="Xiao Y."/>
        </authorList>
    </citation>
    <scope>NUCLEOTIDE SEQUENCE [LARGE SCALE GENOMIC DNA]</scope>
    <source>
        <strain evidence="1 2">36-1</strain>
    </source>
</reference>
<gene>
    <name evidence="1" type="ORF">PCL_01667</name>
</gene>
<dbReference type="AlphaFoldDB" id="A0A2U3E245"/>
<protein>
    <submittedName>
        <fullName evidence="1">Uncharacterized protein</fullName>
    </submittedName>
</protein>
<evidence type="ECO:0000313" key="2">
    <source>
        <dbReference type="Proteomes" id="UP000245956"/>
    </source>
</evidence>